<dbReference type="InterPro" id="IPR012577">
    <property type="entry name" value="NIPSNAP"/>
</dbReference>
<keyword evidence="3" id="KW-1185">Reference proteome</keyword>
<gene>
    <name evidence="2" type="ORF">GCM10022255_052030</name>
</gene>
<proteinExistence type="predicted"/>
<dbReference type="Proteomes" id="UP001500620">
    <property type="component" value="Unassembled WGS sequence"/>
</dbReference>
<dbReference type="Pfam" id="PF07978">
    <property type="entry name" value="NIPSNAP"/>
    <property type="match status" value="1"/>
</dbReference>
<name>A0ABP8DCZ7_9ACTN</name>
<evidence type="ECO:0000313" key="2">
    <source>
        <dbReference type="EMBL" id="GAA4253001.1"/>
    </source>
</evidence>
<protein>
    <recommendedName>
        <fullName evidence="1">NIPSNAP domain-containing protein</fullName>
    </recommendedName>
</protein>
<dbReference type="SUPFAM" id="SSF54909">
    <property type="entry name" value="Dimeric alpha+beta barrel"/>
    <property type="match status" value="1"/>
</dbReference>
<comment type="caution">
    <text evidence="2">The sequence shown here is derived from an EMBL/GenBank/DDBJ whole genome shotgun (WGS) entry which is preliminary data.</text>
</comment>
<dbReference type="Gene3D" id="3.30.70.100">
    <property type="match status" value="1"/>
</dbReference>
<evidence type="ECO:0000259" key="1">
    <source>
        <dbReference type="Pfam" id="PF07978"/>
    </source>
</evidence>
<accession>A0ABP8DCZ7</accession>
<evidence type="ECO:0000313" key="3">
    <source>
        <dbReference type="Proteomes" id="UP001500620"/>
    </source>
</evidence>
<dbReference type="InterPro" id="IPR011008">
    <property type="entry name" value="Dimeric_a/b-barrel"/>
</dbReference>
<dbReference type="EMBL" id="BAABAT010000014">
    <property type="protein sequence ID" value="GAA4253001.1"/>
    <property type="molecule type" value="Genomic_DNA"/>
</dbReference>
<sequence length="104" mass="12154">MIVEFRTYRLHPGKRDEFVAFFQEEALPRMQAVGMNITGVYTSIEDPDLFAYSRTWQSEEEKAEKWQAFYESDAWLGGMFDKSMSLQQSFTAFFGTPTDKSPNR</sequence>
<reference evidence="3" key="1">
    <citation type="journal article" date="2019" name="Int. J. Syst. Evol. Microbiol.">
        <title>The Global Catalogue of Microorganisms (GCM) 10K type strain sequencing project: providing services to taxonomists for standard genome sequencing and annotation.</title>
        <authorList>
            <consortium name="The Broad Institute Genomics Platform"/>
            <consortium name="The Broad Institute Genome Sequencing Center for Infectious Disease"/>
            <person name="Wu L."/>
            <person name="Ma J."/>
        </authorList>
    </citation>
    <scope>NUCLEOTIDE SEQUENCE [LARGE SCALE GENOMIC DNA]</scope>
    <source>
        <strain evidence="3">JCM 17441</strain>
    </source>
</reference>
<dbReference type="RefSeq" id="WP_345130016.1">
    <property type="nucleotide sequence ID" value="NZ_BAABAT010000014.1"/>
</dbReference>
<organism evidence="2 3">
    <name type="scientific">Dactylosporangium darangshiense</name>
    <dbReference type="NCBI Taxonomy" id="579108"/>
    <lineage>
        <taxon>Bacteria</taxon>
        <taxon>Bacillati</taxon>
        <taxon>Actinomycetota</taxon>
        <taxon>Actinomycetes</taxon>
        <taxon>Micromonosporales</taxon>
        <taxon>Micromonosporaceae</taxon>
        <taxon>Dactylosporangium</taxon>
    </lineage>
</organism>
<feature type="domain" description="NIPSNAP" evidence="1">
    <location>
        <begin position="3"/>
        <end position="98"/>
    </location>
</feature>